<dbReference type="Pfam" id="PF23297">
    <property type="entry name" value="ACP_SdgA_C"/>
    <property type="match status" value="1"/>
</dbReference>
<dbReference type="InterPro" id="IPR020841">
    <property type="entry name" value="PKS_Beta-ketoAc_synthase_dom"/>
</dbReference>
<dbReference type="STRING" id="348802.A0A0D2DEG4"/>
<dbReference type="InterPro" id="IPR042104">
    <property type="entry name" value="PKS_dehydratase_sf"/>
</dbReference>
<dbReference type="InterPro" id="IPR029063">
    <property type="entry name" value="SAM-dependent_MTases_sf"/>
</dbReference>
<dbReference type="InterPro" id="IPR014031">
    <property type="entry name" value="Ketoacyl_synth_C"/>
</dbReference>
<dbReference type="InterPro" id="IPR013149">
    <property type="entry name" value="ADH-like_C"/>
</dbReference>
<dbReference type="Pfam" id="PF14765">
    <property type="entry name" value="PS-DH"/>
    <property type="match status" value="1"/>
</dbReference>
<dbReference type="Pfam" id="PF23114">
    <property type="entry name" value="NAD-bd_HRPKS_sdrA"/>
    <property type="match status" value="1"/>
</dbReference>
<dbReference type="InterPro" id="IPR006162">
    <property type="entry name" value="Ppantetheine_attach_site"/>
</dbReference>
<dbReference type="Pfam" id="PF00698">
    <property type="entry name" value="Acyl_transf_1"/>
    <property type="match status" value="1"/>
</dbReference>
<dbReference type="SUPFAM" id="SSF52151">
    <property type="entry name" value="FabD/lysophospholipase-like"/>
    <property type="match status" value="1"/>
</dbReference>
<dbReference type="InterPro" id="IPR056501">
    <property type="entry name" value="NAD-bd_HRPKS_sdrA"/>
</dbReference>
<evidence type="ECO:0000259" key="9">
    <source>
        <dbReference type="PROSITE" id="PS50075"/>
    </source>
</evidence>
<evidence type="ECO:0000313" key="12">
    <source>
        <dbReference type="EMBL" id="KIW60712.1"/>
    </source>
</evidence>
<dbReference type="InterPro" id="IPR016039">
    <property type="entry name" value="Thiolase-like"/>
</dbReference>
<dbReference type="EMBL" id="KN847317">
    <property type="protein sequence ID" value="KIW60712.1"/>
    <property type="molecule type" value="Genomic_DNA"/>
</dbReference>
<dbReference type="InterPro" id="IPR049900">
    <property type="entry name" value="PKS_mFAS_DH"/>
</dbReference>
<dbReference type="InterPro" id="IPR020806">
    <property type="entry name" value="PKS_PP-bd"/>
</dbReference>
<dbReference type="HOGENOM" id="CLU_000022_31_0_1"/>
<feature type="domain" description="Carrier" evidence="9">
    <location>
        <begin position="2489"/>
        <end position="2566"/>
    </location>
</feature>
<dbReference type="SUPFAM" id="SSF51735">
    <property type="entry name" value="NAD(P)-binding Rossmann-fold domains"/>
    <property type="match status" value="2"/>
</dbReference>
<dbReference type="GO" id="GO:1901336">
    <property type="term" value="P:lactone biosynthetic process"/>
    <property type="evidence" value="ECO:0007669"/>
    <property type="project" value="UniProtKB-ARBA"/>
</dbReference>
<dbReference type="FunFam" id="3.40.50.720:FF:000209">
    <property type="entry name" value="Polyketide synthase Pks12"/>
    <property type="match status" value="1"/>
</dbReference>
<protein>
    <submittedName>
        <fullName evidence="12">Uncharacterized protein</fullName>
    </submittedName>
</protein>
<dbReference type="SUPFAM" id="SSF50129">
    <property type="entry name" value="GroES-like"/>
    <property type="match status" value="1"/>
</dbReference>
<feature type="domain" description="Ketosynthase family 3 (KS3)" evidence="10">
    <location>
        <begin position="17"/>
        <end position="442"/>
    </location>
</feature>
<dbReference type="SMART" id="SM00825">
    <property type="entry name" value="PKS_KS"/>
    <property type="match status" value="1"/>
</dbReference>
<dbReference type="GO" id="GO:0004312">
    <property type="term" value="F:fatty acid synthase activity"/>
    <property type="evidence" value="ECO:0007669"/>
    <property type="project" value="TreeGrafter"/>
</dbReference>
<dbReference type="SMART" id="SM00822">
    <property type="entry name" value="PKS_KR"/>
    <property type="match status" value="1"/>
</dbReference>
<evidence type="ECO:0000256" key="5">
    <source>
        <dbReference type="ARBA" id="ARBA00023002"/>
    </source>
</evidence>
<dbReference type="InterPro" id="IPR036291">
    <property type="entry name" value="NAD(P)-bd_dom_sf"/>
</dbReference>
<evidence type="ECO:0000259" key="10">
    <source>
        <dbReference type="PROSITE" id="PS52004"/>
    </source>
</evidence>
<dbReference type="Pfam" id="PF02801">
    <property type="entry name" value="Ketoacyl-synt_C"/>
    <property type="match status" value="1"/>
</dbReference>
<proteinExistence type="predicted"/>
<dbReference type="InterPro" id="IPR014030">
    <property type="entry name" value="Ketoacyl_synth_N"/>
</dbReference>
<dbReference type="InterPro" id="IPR014043">
    <property type="entry name" value="Acyl_transferase_dom"/>
</dbReference>
<dbReference type="GO" id="GO:0030639">
    <property type="term" value="P:polyketide biosynthetic process"/>
    <property type="evidence" value="ECO:0007669"/>
    <property type="project" value="UniProtKB-ARBA"/>
</dbReference>
<dbReference type="Pfam" id="PF21089">
    <property type="entry name" value="PKS_DH_N"/>
    <property type="match status" value="1"/>
</dbReference>
<feature type="region of interest" description="C-terminal hotdog fold" evidence="8">
    <location>
        <begin position="1139"/>
        <end position="1294"/>
    </location>
</feature>
<evidence type="ECO:0000256" key="3">
    <source>
        <dbReference type="ARBA" id="ARBA00022679"/>
    </source>
</evidence>
<dbReference type="Gene3D" id="3.90.180.10">
    <property type="entry name" value="Medium-chain alcohol dehydrogenases, catalytic domain"/>
    <property type="match status" value="1"/>
</dbReference>
<dbReference type="FunFam" id="3.40.47.10:FF:000019">
    <property type="entry name" value="Polyketide synthase type I"/>
    <property type="match status" value="1"/>
</dbReference>
<feature type="active site" description="Proton acceptor; for dehydratase activity" evidence="8">
    <location>
        <position position="1008"/>
    </location>
</feature>
<accession>A0A0D2DEG4</accession>
<dbReference type="PROSITE" id="PS50075">
    <property type="entry name" value="CARRIER"/>
    <property type="match status" value="1"/>
</dbReference>
<dbReference type="Gene3D" id="3.40.366.10">
    <property type="entry name" value="Malonyl-Coenzyme A Acyl Carrier Protein, domain 2"/>
    <property type="match status" value="1"/>
</dbReference>
<dbReference type="Gene3D" id="1.10.1200.10">
    <property type="entry name" value="ACP-like"/>
    <property type="match status" value="1"/>
</dbReference>
<evidence type="ECO:0000256" key="8">
    <source>
        <dbReference type="PROSITE-ProRule" id="PRU01363"/>
    </source>
</evidence>
<dbReference type="Gene3D" id="3.40.50.150">
    <property type="entry name" value="Vaccinia Virus protein VP39"/>
    <property type="match status" value="1"/>
</dbReference>
<keyword evidence="7" id="KW-0012">Acyltransferase</keyword>
<dbReference type="SMART" id="SM00829">
    <property type="entry name" value="PKS_ER"/>
    <property type="match status" value="1"/>
</dbReference>
<evidence type="ECO:0000256" key="6">
    <source>
        <dbReference type="ARBA" id="ARBA00023268"/>
    </source>
</evidence>
<dbReference type="Gene3D" id="3.40.50.720">
    <property type="entry name" value="NAD(P)-binding Rossmann-like Domain"/>
    <property type="match status" value="1"/>
</dbReference>
<evidence type="ECO:0000313" key="13">
    <source>
        <dbReference type="Proteomes" id="UP000054342"/>
    </source>
</evidence>
<dbReference type="InterPro" id="IPR020807">
    <property type="entry name" value="PKS_DH"/>
</dbReference>
<keyword evidence="5" id="KW-0560">Oxidoreductase</keyword>
<dbReference type="SUPFAM" id="SSF53901">
    <property type="entry name" value="Thiolase-like"/>
    <property type="match status" value="1"/>
</dbReference>
<dbReference type="PROSITE" id="PS00606">
    <property type="entry name" value="KS3_1"/>
    <property type="match status" value="1"/>
</dbReference>
<dbReference type="OrthoDB" id="329835at2759"/>
<dbReference type="InterPro" id="IPR057326">
    <property type="entry name" value="KR_dom"/>
</dbReference>
<feature type="domain" description="PKS/mFAS DH" evidence="11">
    <location>
        <begin position="976"/>
        <end position="1294"/>
    </location>
</feature>
<keyword evidence="6" id="KW-0511">Multifunctional enzyme</keyword>
<dbReference type="InterPro" id="IPR001227">
    <property type="entry name" value="Ac_transferase_dom_sf"/>
</dbReference>
<dbReference type="CDD" id="cd05195">
    <property type="entry name" value="enoyl_red"/>
    <property type="match status" value="1"/>
</dbReference>
<dbReference type="SUPFAM" id="SSF53335">
    <property type="entry name" value="S-adenosyl-L-methionine-dependent methyltransferases"/>
    <property type="match status" value="1"/>
</dbReference>
<dbReference type="SMART" id="SM00826">
    <property type="entry name" value="PKS_DH"/>
    <property type="match status" value="1"/>
</dbReference>
<dbReference type="InterPro" id="IPR032821">
    <property type="entry name" value="PKS_assoc"/>
</dbReference>
<dbReference type="InterPro" id="IPR016036">
    <property type="entry name" value="Malonyl_transacylase_ACP-bd"/>
</dbReference>
<dbReference type="InterPro" id="IPR049552">
    <property type="entry name" value="PKS_DH_N"/>
</dbReference>
<dbReference type="GeneID" id="25322819"/>
<dbReference type="Pfam" id="PF00109">
    <property type="entry name" value="ketoacyl-synt"/>
    <property type="match status" value="1"/>
</dbReference>
<gene>
    <name evidence="12" type="ORF">PV05_00911</name>
</gene>
<evidence type="ECO:0000256" key="2">
    <source>
        <dbReference type="ARBA" id="ARBA00022553"/>
    </source>
</evidence>
<keyword evidence="4" id="KW-0521">NADP</keyword>
<dbReference type="PROSITE" id="PS52004">
    <property type="entry name" value="KS3_2"/>
    <property type="match status" value="1"/>
</dbReference>
<dbReference type="Gene3D" id="3.10.129.110">
    <property type="entry name" value="Polyketide synthase dehydratase"/>
    <property type="match status" value="1"/>
</dbReference>
<dbReference type="SMART" id="SM00823">
    <property type="entry name" value="PKS_PP"/>
    <property type="match status" value="1"/>
</dbReference>
<dbReference type="InterPro" id="IPR016035">
    <property type="entry name" value="Acyl_Trfase/lysoPLipase"/>
</dbReference>
<dbReference type="Pfam" id="PF08240">
    <property type="entry name" value="ADH_N"/>
    <property type="match status" value="1"/>
</dbReference>
<evidence type="ECO:0000256" key="7">
    <source>
        <dbReference type="ARBA" id="ARBA00023315"/>
    </source>
</evidence>
<evidence type="ECO:0000256" key="4">
    <source>
        <dbReference type="ARBA" id="ARBA00022857"/>
    </source>
</evidence>
<dbReference type="InterPro" id="IPR049551">
    <property type="entry name" value="PKS_DH_C"/>
</dbReference>
<organism evidence="12 13">
    <name type="scientific">Exophiala xenobiotica</name>
    <dbReference type="NCBI Taxonomy" id="348802"/>
    <lineage>
        <taxon>Eukaryota</taxon>
        <taxon>Fungi</taxon>
        <taxon>Dikarya</taxon>
        <taxon>Ascomycota</taxon>
        <taxon>Pezizomycotina</taxon>
        <taxon>Eurotiomycetes</taxon>
        <taxon>Chaetothyriomycetidae</taxon>
        <taxon>Chaetothyriales</taxon>
        <taxon>Herpotrichiellaceae</taxon>
        <taxon>Exophiala</taxon>
    </lineage>
</organism>
<feature type="active site" description="Proton donor; for dehydratase activity" evidence="8">
    <location>
        <position position="1205"/>
    </location>
</feature>
<keyword evidence="13" id="KW-1185">Reference proteome</keyword>
<keyword evidence="3" id="KW-0808">Transferase</keyword>
<dbReference type="PROSITE" id="PS52019">
    <property type="entry name" value="PKS_MFAS_DH"/>
    <property type="match status" value="1"/>
</dbReference>
<dbReference type="Gene3D" id="3.40.47.10">
    <property type="match status" value="1"/>
</dbReference>
<reference evidence="12 13" key="1">
    <citation type="submission" date="2015-01" db="EMBL/GenBank/DDBJ databases">
        <title>The Genome Sequence of Exophiala xenobiotica CBS118157.</title>
        <authorList>
            <consortium name="The Broad Institute Genomics Platform"/>
            <person name="Cuomo C."/>
            <person name="de Hoog S."/>
            <person name="Gorbushina A."/>
            <person name="Stielow B."/>
            <person name="Teixiera M."/>
            <person name="Abouelleil A."/>
            <person name="Chapman S.B."/>
            <person name="Priest M."/>
            <person name="Young S.K."/>
            <person name="Wortman J."/>
            <person name="Nusbaum C."/>
            <person name="Birren B."/>
        </authorList>
    </citation>
    <scope>NUCLEOTIDE SEQUENCE [LARGE SCALE GENOMIC DNA]</scope>
    <source>
        <strain evidence="12 13">CBS 118157</strain>
    </source>
</reference>
<evidence type="ECO:0000259" key="11">
    <source>
        <dbReference type="PROSITE" id="PS52019"/>
    </source>
</evidence>
<dbReference type="CDD" id="cd00833">
    <property type="entry name" value="PKS"/>
    <property type="match status" value="1"/>
</dbReference>
<feature type="region of interest" description="N-terminal hotdog fold" evidence="8">
    <location>
        <begin position="976"/>
        <end position="1111"/>
    </location>
</feature>
<evidence type="ECO:0000256" key="1">
    <source>
        <dbReference type="ARBA" id="ARBA00022450"/>
    </source>
</evidence>
<dbReference type="Pfam" id="PF13489">
    <property type="entry name" value="Methyltransf_23"/>
    <property type="match status" value="1"/>
</dbReference>
<dbReference type="InterPro" id="IPR050091">
    <property type="entry name" value="PKS_NRPS_Biosynth_Enz"/>
</dbReference>
<dbReference type="GO" id="GO:0006633">
    <property type="term" value="P:fatty acid biosynthetic process"/>
    <property type="evidence" value="ECO:0007669"/>
    <property type="project" value="InterPro"/>
</dbReference>
<dbReference type="GO" id="GO:0004315">
    <property type="term" value="F:3-oxoacyl-[acyl-carrier-protein] synthase activity"/>
    <property type="evidence" value="ECO:0007669"/>
    <property type="project" value="InterPro"/>
</dbReference>
<keyword evidence="1" id="KW-0596">Phosphopantetheine</keyword>
<dbReference type="InterPro" id="IPR009081">
    <property type="entry name" value="PP-bd_ACP"/>
</dbReference>
<dbReference type="InterPro" id="IPR011032">
    <property type="entry name" value="GroES-like_sf"/>
</dbReference>
<dbReference type="GO" id="GO:0031177">
    <property type="term" value="F:phosphopantetheine binding"/>
    <property type="evidence" value="ECO:0007669"/>
    <property type="project" value="InterPro"/>
</dbReference>
<dbReference type="Pfam" id="PF16197">
    <property type="entry name" value="KAsynt_C_assoc"/>
    <property type="match status" value="1"/>
</dbReference>
<dbReference type="InterPro" id="IPR013968">
    <property type="entry name" value="PKS_KR"/>
</dbReference>
<name>A0A0D2DEG4_9EURO</name>
<sequence>MPYLSDLGGQEPSSANDVPIAIIGLSCRLPGEASTPTAFWDMLLKEKSAFSNIPPDRWETSSFHDPLKKRLNTSVASGGHFMRQNIAAFDANFFNISQNEANAIDPQQRMLLEVSYEAMENAGVSMHSLAGTKTGCFIGAFTNDYREIMFRDPDAAPKYAATGAGAELLSNRLSWFYDFRGPSVTMGTACSSGLVALHLACQSIRAGESTTALVGATNLLLDPTMFIGLTRHQFLSPDGLCKSFDASGDGYSRGEGIAALLLKPVAQAIRDGDHIRAVIRGTGVNQDGKTKGLTVPSVDAQAELIRTTYESAGIDFKDTHYFEAHGPGTKAGDPVELEAISRTISKGRSERNKLIVGSVKSNIGHLESVAGLAGLIKSVYILETGTIPANLHFKTPNPSIPFDKWKIMVPTTRMAWPAKGPRRISVNSFGYGGTNAHAVLEDAYHHLQESRYVALLPTVTEPLKSALKKTIVQRIDGDDVNQGDQVDDSTKLPGEMLFVFSARDQPGMKRLKESTAQYLKSKLHEAADGLDEGSLLQDLAFTLSNKRTKHIWKTYITASSTGDLIEKIEASDIGSPSGRPIAEIPRVAFVFTGQGAQWARMGVELLRYKIFRDSVEAATEYLSTDQGCPWNALEELLKDNKSSNIDLPEYSQSLCTVVQVALVDLLSSWNVSPTSVVGHSSGEIAAAYCIGAISRQAAWKIAYHRGVLSSQLKSLAPELEGAMMAVGASETQAQEYIQQVKEGELVVACVNSPSSVTVSGDAVGIRHLAGILKDLNVFHRQLKVNTAYHSPHMHTISTMYMHSLSDVQAQKSIEGRQMFSSVSGDLADPFELGAMNWVRNLVSPVLFTNSVSALLQTGPDGRRSASPSIDLFIEIGPHPALRGPVNQIMDSLGIKGIEYRALLHRGHPAVDSALGCSGDLHVLGVPVDVAKINESPTGRTPRMLVDLPPYSWNHSRTFWGESRLAQQFRLRKFPSIGLLGAPYPSLNNNEAIWRGFLRIEEEPWIEDHQIQSSILYPAAGYLAMAIEAARQLSDVNRKVSDFRLRDVIISSAVVLKEGEDIECVCQLKPHQLGTRDTSSSWWEFTISTCAAGTSQLKANCTGLILVEYCVAENSAAQSEINQENKSLMAAFKDMEKECISKELAAEFYKELASIGLVYGPAFRCVTSVAHCAGKSVCDVQVPNTNSTAAEVQHGRPHIIHPATLDAIFHLAFAALKGNSGTLKEAMVPTAIDEVVVAANTPFQEDSLFRGFSTAARHGMKELKADIVMLDETVEDPLVRIRGFTCAAFSGSGVDTSAEDEEMTERGMCSKLVWRPCLDLLSVEGQFELFKAVGQHTMTAEESGHFNKSEYLALMFMRQILDRVKPSSVAPEAHLRRLYEWMKNQQDLVVARKHPLQHSFGDGLPDQIAKAANSEFHSLDSDDEKLYLTATVLTQILLGQLKAERLMLEESLVDRYLSNTPGVRACASKLADFVDMVLFSYPNASILELGGASGGVATKILTKRRGIFTNYTYACPTEAMRGLAEESLKPWSSSLQFLVDDISAKGRKTTDMQTYDIIIAPNALYGAESIEFALVDLKRMLNPGGRLCLIETTKPGVQLSCALGCLQSWWRRRGENGVMNESDWVALLNHAGFEIVLQCADFEDENCQQFSLVVAQVPDPTFNTIVPGKELNIVEPRDPTRVSAALGSKVTLELTEAGCRCSRVKWGDESALQSSGNFIVLAEVDEALLPTMNAEDFLFLQSLILKASDVLWVTSHDQPTASMASGLARSVRNESANIRFRTLQAMPKSLEVPDRLASHIAKLTMSQCSDSEFVEKEGALHISRALQDGAFNEELSAYLHGGKVELMPLGKCHGPQKIHIGSPGMLDSLQFEADDLAWSSLQPGQVEIEVKATGINFRDVMVAMGQIPDSLFGFEASGVITRVASDVTSLQPGQRVSCLGHGAHRTHYRSPAAFCQLIPDDITFEEAAGLPLVHATAYHALVNVMRVQKGQTILIHAAAGGVGQAAIQLAQHHGMEIFATVGSADKRALLQEVYGIPDDHIFHSRDNSFAKAVKRMTGGRGVDCILNSLAGEQLRQTWHCIAPFGTFVEIGLKDILANTRLDMRPFIQDATFSFLNLQHVTTARPDLMAAILEGTFDLLRKKVTRPVYPLTTFSVSDMENAFRIMQAGRHRGKLVLSFSPEDVVRVHRNPSAELKLKANGTYVLVGGFGGIGNSLARLLVEHGARHICILSRSGPSSDEAKELLADLKKQDATVRAYPCDIADESALEKVLQTCRTDMPPIKGVFQCAMVLRDVLFERMSHQQWTESIRPKVQGTWSLHQHLPKDLDFFIILSSFAGVFGNRGQANYAAAGAYEDAFAHYRRSIGLKAVSIDLGIMRDVGVLATGTANASRDLKDWEEPFGIRQTDLHALLRKVMESEMAGSDDVEAQILTGFATGGGVTAAGIRRPFYYDDPRFSVLEWTGHRVKDGTGNGDAELSLKVRLTGAVSLESAHEIATRGIVEKVASMMQTSVEEVDSGRPLHTYGVDSLVAVEIRNWLTKEAKADVTVFDILAAVPIMSLARTVVSKSALVAKA</sequence>
<dbReference type="InterPro" id="IPR013154">
    <property type="entry name" value="ADH-like_N"/>
</dbReference>
<keyword evidence="2" id="KW-0597">Phosphoprotein</keyword>
<dbReference type="SMART" id="SM00827">
    <property type="entry name" value="PKS_AT"/>
    <property type="match status" value="1"/>
</dbReference>
<dbReference type="InterPro" id="IPR020843">
    <property type="entry name" value="ER"/>
</dbReference>
<dbReference type="Proteomes" id="UP000054342">
    <property type="component" value="Unassembled WGS sequence"/>
</dbReference>
<dbReference type="PROSITE" id="PS00012">
    <property type="entry name" value="PHOSPHOPANTETHEINE"/>
    <property type="match status" value="1"/>
</dbReference>
<dbReference type="GO" id="GO:0016491">
    <property type="term" value="F:oxidoreductase activity"/>
    <property type="evidence" value="ECO:0007669"/>
    <property type="project" value="UniProtKB-KW"/>
</dbReference>
<dbReference type="Pfam" id="PF08659">
    <property type="entry name" value="KR"/>
    <property type="match status" value="1"/>
</dbReference>
<dbReference type="InterPro" id="IPR036736">
    <property type="entry name" value="ACP-like_sf"/>
</dbReference>
<dbReference type="InterPro" id="IPR018201">
    <property type="entry name" value="Ketoacyl_synth_AS"/>
</dbReference>
<dbReference type="PANTHER" id="PTHR43775">
    <property type="entry name" value="FATTY ACID SYNTHASE"/>
    <property type="match status" value="1"/>
</dbReference>
<dbReference type="SUPFAM" id="SSF55048">
    <property type="entry name" value="Probable ACP-binding domain of malonyl-CoA ACP transacylase"/>
    <property type="match status" value="1"/>
</dbReference>
<dbReference type="SUPFAM" id="SSF47336">
    <property type="entry name" value="ACP-like"/>
    <property type="match status" value="1"/>
</dbReference>
<dbReference type="PANTHER" id="PTHR43775:SF29">
    <property type="entry name" value="ASPERFURANONE POLYKETIDE SYNTHASE AFOG-RELATED"/>
    <property type="match status" value="1"/>
</dbReference>
<dbReference type="RefSeq" id="XP_013321296.1">
    <property type="nucleotide sequence ID" value="XM_013465842.1"/>
</dbReference>
<dbReference type="Pfam" id="PF00107">
    <property type="entry name" value="ADH_zinc_N"/>
    <property type="match status" value="1"/>
</dbReference>